<dbReference type="KEGG" id="cprt:FIC82_019960"/>
<reference evidence="2" key="1">
    <citation type="journal article" date="2022" name="Int. J. Syst. Evol. Microbiol.">
        <title>Cellulosimicrobium protaetiae sp. nov., isolated from the gut of the larva of Protaetia brevitarsis seulensis.</title>
        <authorList>
            <person name="Le Han H."/>
            <person name="Nguyen T.T.H."/>
            <person name="Li Z."/>
            <person name="Shin N.R."/>
            <person name="Kim S.G."/>
        </authorList>
    </citation>
    <scope>NUCLEOTIDE SEQUENCE [LARGE SCALE GENOMIC DNA]</scope>
    <source>
        <strain evidence="2">BI34</strain>
    </source>
</reference>
<dbReference type="AlphaFoldDB" id="A0A6M5UIY0"/>
<evidence type="ECO:0000313" key="2">
    <source>
        <dbReference type="Proteomes" id="UP000451354"/>
    </source>
</evidence>
<keyword evidence="2" id="KW-1185">Reference proteome</keyword>
<dbReference type="Proteomes" id="UP000451354">
    <property type="component" value="Plasmid pCPRO01"/>
</dbReference>
<dbReference type="RefSeq" id="WP_154800746.1">
    <property type="nucleotide sequence ID" value="NZ_CP052758.1"/>
</dbReference>
<keyword evidence="1" id="KW-0614">Plasmid</keyword>
<dbReference type="EMBL" id="CP052758">
    <property type="protein sequence ID" value="QJW38667.1"/>
    <property type="molecule type" value="Genomic_DNA"/>
</dbReference>
<geneLocation type="plasmid" evidence="1 2">
    <name>pCPRO01</name>
</geneLocation>
<protein>
    <submittedName>
        <fullName evidence="1">Uncharacterized protein</fullName>
    </submittedName>
</protein>
<sequence length="59" mass="5901">MTNPTPDPALTDHAARLLLGTDHTPATALAAASGTTQVTSTLTAALRDGWTAAQGGVRS</sequence>
<proteinExistence type="predicted"/>
<name>A0A6M5UIY0_9MICO</name>
<organism evidence="1 2">
    <name type="scientific">Cellulosimicrobium protaetiae</name>
    <dbReference type="NCBI Taxonomy" id="2587808"/>
    <lineage>
        <taxon>Bacteria</taxon>
        <taxon>Bacillati</taxon>
        <taxon>Actinomycetota</taxon>
        <taxon>Actinomycetes</taxon>
        <taxon>Micrococcales</taxon>
        <taxon>Promicromonosporaceae</taxon>
        <taxon>Cellulosimicrobium</taxon>
    </lineage>
</organism>
<evidence type="ECO:0000313" key="1">
    <source>
        <dbReference type="EMBL" id="QJW38667.1"/>
    </source>
</evidence>
<gene>
    <name evidence="1" type="ORF">FIC82_019960</name>
</gene>
<accession>A0A6M5UIY0</accession>